<name>A0A090AFV5_9GAMM</name>
<evidence type="ECO:0000313" key="2">
    <source>
        <dbReference type="Proteomes" id="UP000031623"/>
    </source>
</evidence>
<organism evidence="1 2">
    <name type="scientific">Thioploca ingrica</name>
    <dbReference type="NCBI Taxonomy" id="40754"/>
    <lineage>
        <taxon>Bacteria</taxon>
        <taxon>Pseudomonadati</taxon>
        <taxon>Pseudomonadota</taxon>
        <taxon>Gammaproteobacteria</taxon>
        <taxon>Thiotrichales</taxon>
        <taxon>Thiotrichaceae</taxon>
        <taxon>Thioploca</taxon>
    </lineage>
</organism>
<dbReference type="OrthoDB" id="7011844at2"/>
<accession>A0A090AFV5</accession>
<sequence length="88" mass="10282">MKPSLFKFKTNRHHLVISECSQHTPGFNLKQIDYQPGQFDLYLEIDNLQALEHLKQRLSRLGFTAEIQSATSRSQVVESRLRITRSPR</sequence>
<proteinExistence type="predicted"/>
<dbReference type="Proteomes" id="UP000031623">
    <property type="component" value="Chromosome"/>
</dbReference>
<dbReference type="STRING" id="40754.THII_2741"/>
<keyword evidence="2" id="KW-1185">Reference proteome</keyword>
<dbReference type="Gene3D" id="3.30.1360.100">
    <property type="entry name" value="General secretion pathway protein M, EpsM"/>
    <property type="match status" value="1"/>
</dbReference>
<dbReference type="KEGG" id="tig:THII_2741"/>
<dbReference type="AlphaFoldDB" id="A0A090AFV5"/>
<evidence type="ECO:0000313" key="1">
    <source>
        <dbReference type="EMBL" id="BAP57038.1"/>
    </source>
</evidence>
<protein>
    <submittedName>
        <fullName evidence="1">Uncharacterized protein</fullName>
    </submittedName>
</protein>
<gene>
    <name evidence="1" type="ORF">THII_2741</name>
</gene>
<dbReference type="HOGENOM" id="CLU_2468054_0_0_6"/>
<dbReference type="EMBL" id="AP014633">
    <property type="protein sequence ID" value="BAP57038.1"/>
    <property type="molecule type" value="Genomic_DNA"/>
</dbReference>
<reference evidence="1 2" key="1">
    <citation type="journal article" date="2014" name="ISME J.">
        <title>Ecophysiology of Thioploca ingrica as revealed by the complete genome sequence supplemented with proteomic evidence.</title>
        <authorList>
            <person name="Kojima H."/>
            <person name="Ogura Y."/>
            <person name="Yamamoto N."/>
            <person name="Togashi T."/>
            <person name="Mori H."/>
            <person name="Watanabe T."/>
            <person name="Nemoto F."/>
            <person name="Kurokawa K."/>
            <person name="Hayashi T."/>
            <person name="Fukui M."/>
        </authorList>
    </citation>
    <scope>NUCLEOTIDE SEQUENCE [LARGE SCALE GENOMIC DNA]</scope>
</reference>